<accession>A0ACC0BZA4</accession>
<dbReference type="Proteomes" id="UP001060085">
    <property type="component" value="Linkage Group LG02"/>
</dbReference>
<evidence type="ECO:0000313" key="2">
    <source>
        <dbReference type="Proteomes" id="UP001060085"/>
    </source>
</evidence>
<sequence>MVDNMYYDDPPATTSTTRSSKLPFINFAARIATFAPLIVSIVILKTNKKTWTDSDSGKDYRLAYQDYLAYKYMFYVSAIGIVYSLYQTPFALYYLKTRKRLIHTHIFKLVDFYGDKVMAFLLGSAVGAAFGATGDLKDKSIYPDQTDQFFDMNYIAAVFMFIGCLASLISSILSSFRLANKD</sequence>
<gene>
    <name evidence="1" type="ORF">M9H77_08907</name>
</gene>
<protein>
    <submittedName>
        <fullName evidence="1">Uncharacterized protein</fullName>
    </submittedName>
</protein>
<proteinExistence type="predicted"/>
<name>A0ACC0BZA4_CATRO</name>
<reference evidence="2" key="1">
    <citation type="journal article" date="2023" name="Nat. Plants">
        <title>Single-cell RNA sequencing provides a high-resolution roadmap for understanding the multicellular compartmentation of specialized metabolism.</title>
        <authorList>
            <person name="Sun S."/>
            <person name="Shen X."/>
            <person name="Li Y."/>
            <person name="Li Y."/>
            <person name="Wang S."/>
            <person name="Li R."/>
            <person name="Zhang H."/>
            <person name="Shen G."/>
            <person name="Guo B."/>
            <person name="Wei J."/>
            <person name="Xu J."/>
            <person name="St-Pierre B."/>
            <person name="Chen S."/>
            <person name="Sun C."/>
        </authorList>
    </citation>
    <scope>NUCLEOTIDE SEQUENCE [LARGE SCALE GENOMIC DNA]</scope>
</reference>
<evidence type="ECO:0000313" key="1">
    <source>
        <dbReference type="EMBL" id="KAI5677957.1"/>
    </source>
</evidence>
<comment type="caution">
    <text evidence="1">The sequence shown here is derived from an EMBL/GenBank/DDBJ whole genome shotgun (WGS) entry which is preliminary data.</text>
</comment>
<dbReference type="EMBL" id="CM044702">
    <property type="protein sequence ID" value="KAI5677957.1"/>
    <property type="molecule type" value="Genomic_DNA"/>
</dbReference>
<keyword evidence="2" id="KW-1185">Reference proteome</keyword>
<organism evidence="1 2">
    <name type="scientific">Catharanthus roseus</name>
    <name type="common">Madagascar periwinkle</name>
    <name type="synonym">Vinca rosea</name>
    <dbReference type="NCBI Taxonomy" id="4058"/>
    <lineage>
        <taxon>Eukaryota</taxon>
        <taxon>Viridiplantae</taxon>
        <taxon>Streptophyta</taxon>
        <taxon>Embryophyta</taxon>
        <taxon>Tracheophyta</taxon>
        <taxon>Spermatophyta</taxon>
        <taxon>Magnoliopsida</taxon>
        <taxon>eudicotyledons</taxon>
        <taxon>Gunneridae</taxon>
        <taxon>Pentapetalae</taxon>
        <taxon>asterids</taxon>
        <taxon>lamiids</taxon>
        <taxon>Gentianales</taxon>
        <taxon>Apocynaceae</taxon>
        <taxon>Rauvolfioideae</taxon>
        <taxon>Vinceae</taxon>
        <taxon>Catharanthinae</taxon>
        <taxon>Catharanthus</taxon>
    </lineage>
</organism>